<comment type="subcellular location">
    <subcellularLocation>
        <location evidence="1">Membrane</location>
        <topology evidence="1">Multi-pass membrane protein</topology>
    </subcellularLocation>
</comment>
<feature type="transmembrane region" description="Helical" evidence="6">
    <location>
        <begin position="305"/>
        <end position="326"/>
    </location>
</feature>
<keyword evidence="5 6" id="KW-0472">Membrane</keyword>
<feature type="transmembrane region" description="Helical" evidence="6">
    <location>
        <begin position="225"/>
        <end position="246"/>
    </location>
</feature>
<feature type="transmembrane region" description="Helical" evidence="6">
    <location>
        <begin position="346"/>
        <end position="365"/>
    </location>
</feature>
<evidence type="ECO:0000256" key="5">
    <source>
        <dbReference type="ARBA" id="ARBA00023136"/>
    </source>
</evidence>
<feature type="transmembrane region" description="Helical" evidence="6">
    <location>
        <begin position="43"/>
        <end position="62"/>
    </location>
</feature>
<feature type="transmembrane region" description="Helical" evidence="6">
    <location>
        <begin position="177"/>
        <end position="198"/>
    </location>
</feature>
<organism evidence="7 8">
    <name type="scientific">Salinisphaera dokdonensis CL-ES53</name>
    <dbReference type="NCBI Taxonomy" id="1304272"/>
    <lineage>
        <taxon>Bacteria</taxon>
        <taxon>Pseudomonadati</taxon>
        <taxon>Pseudomonadota</taxon>
        <taxon>Gammaproteobacteria</taxon>
        <taxon>Salinisphaerales</taxon>
        <taxon>Salinisphaeraceae</taxon>
        <taxon>Salinisphaera</taxon>
    </lineage>
</organism>
<keyword evidence="8" id="KW-1185">Reference proteome</keyword>
<feature type="transmembrane region" description="Helical" evidence="6">
    <location>
        <begin position="151"/>
        <end position="170"/>
    </location>
</feature>
<dbReference type="SUPFAM" id="SSF161070">
    <property type="entry name" value="SNF-like"/>
    <property type="match status" value="1"/>
</dbReference>
<evidence type="ECO:0000256" key="1">
    <source>
        <dbReference type="ARBA" id="ARBA00004141"/>
    </source>
</evidence>
<feature type="transmembrane region" description="Helical" evidence="6">
    <location>
        <begin position="438"/>
        <end position="458"/>
    </location>
</feature>
<keyword evidence="3 6" id="KW-0812">Transmembrane</keyword>
<evidence type="ECO:0000256" key="3">
    <source>
        <dbReference type="ARBA" id="ARBA00022692"/>
    </source>
</evidence>
<dbReference type="PANTHER" id="PTHR42948:SF1">
    <property type="entry name" value="TRANSPORTER"/>
    <property type="match status" value="1"/>
</dbReference>
<reference evidence="7 8" key="1">
    <citation type="submission" date="2013-03" db="EMBL/GenBank/DDBJ databases">
        <title>Salinisphaera dokdonensis CL-ES53 Genome Sequencing.</title>
        <authorList>
            <person name="Li C."/>
            <person name="Lai Q."/>
            <person name="Shao Z."/>
        </authorList>
    </citation>
    <scope>NUCLEOTIDE SEQUENCE [LARGE SCALE GENOMIC DNA]</scope>
    <source>
        <strain evidence="7 8">CL-ES53</strain>
    </source>
</reference>
<proteinExistence type="predicted"/>
<keyword evidence="2" id="KW-0813">Transport</keyword>
<dbReference type="PANTHER" id="PTHR42948">
    <property type="entry name" value="TRANSPORTER"/>
    <property type="match status" value="1"/>
</dbReference>
<evidence type="ECO:0000313" key="8">
    <source>
        <dbReference type="Proteomes" id="UP001460888"/>
    </source>
</evidence>
<dbReference type="RefSeq" id="WP_353108586.1">
    <property type="nucleotide sequence ID" value="NZ_APND01000001.1"/>
</dbReference>
<protein>
    <submittedName>
        <fullName evidence="7">Sodium:neurotransmitter symporter</fullName>
    </submittedName>
</protein>
<comment type="caution">
    <text evidence="7">The sequence shown here is derived from an EMBL/GenBank/DDBJ whole genome shotgun (WGS) entry which is preliminary data.</text>
</comment>
<feature type="transmembrane region" description="Helical" evidence="6">
    <location>
        <begin position="12"/>
        <end position="31"/>
    </location>
</feature>
<dbReference type="PROSITE" id="PS50267">
    <property type="entry name" value="NA_NEUROTRAN_SYMP_3"/>
    <property type="match status" value="1"/>
</dbReference>
<name>A0ABV2AW48_9GAMM</name>
<feature type="transmembrane region" description="Helical" evidence="6">
    <location>
        <begin position="377"/>
        <end position="399"/>
    </location>
</feature>
<feature type="transmembrane region" description="Helical" evidence="6">
    <location>
        <begin position="258"/>
        <end position="285"/>
    </location>
</feature>
<keyword evidence="4 6" id="KW-1133">Transmembrane helix</keyword>
<dbReference type="Proteomes" id="UP001460888">
    <property type="component" value="Unassembled WGS sequence"/>
</dbReference>
<dbReference type="EMBL" id="APND01000001">
    <property type="protein sequence ID" value="MES1927860.1"/>
    <property type="molecule type" value="Genomic_DNA"/>
</dbReference>
<evidence type="ECO:0000313" key="7">
    <source>
        <dbReference type="EMBL" id="MES1927860.1"/>
    </source>
</evidence>
<gene>
    <name evidence="7" type="ORF">SADO_01355</name>
</gene>
<dbReference type="InterPro" id="IPR000175">
    <property type="entry name" value="Na/ntran_symport"/>
</dbReference>
<sequence>MVAYAQRPEWSSSPRFAIAMIAAVVSLSNLWRLPFLLSEHGSGAFLLVYVGALLSMGLPLFSGQLLMARGTRADVPGVIASWTRNAPHSRVWIWSGYVAVFGAALLLAAYSVVACWSLAYSLRGVAGTLDGSSVEAASAQFVAFARDSERGFGWLLLFFGLITATSARGLRRGVEPVMRTLAFFMLMALTALMVSALLDPRAGAAFQNVFAPNFEALSWRGVFEALYQAFFTLSLGSGVVVAFGSYLPVGAPVVRLSLLVLIIDLMVSLACAFMLSVFVSGSPAVLDVGVQSLFEAMPVALADSWQAPIMFVLIALVSLSTAIGLFEPVVQLVQQRSGYTRLRSTLYAGVGLALLGLAALLSFGILQPLTLLGYNLFGWLMLATAQLIGPLTGLLLCVLMGRVLARKRLVDAWQHSGEYGRATGFAVWHGLLRYPTRIVLVFVLAYAMGGLRLIEMVWQPTT</sequence>
<evidence type="ECO:0000256" key="4">
    <source>
        <dbReference type="ARBA" id="ARBA00022989"/>
    </source>
</evidence>
<dbReference type="NCBIfam" id="NF037979">
    <property type="entry name" value="Na_transp"/>
    <property type="match status" value="1"/>
</dbReference>
<evidence type="ECO:0000256" key="2">
    <source>
        <dbReference type="ARBA" id="ARBA00022448"/>
    </source>
</evidence>
<dbReference type="PRINTS" id="PR00176">
    <property type="entry name" value="NANEUSMPORT"/>
</dbReference>
<dbReference type="InterPro" id="IPR037272">
    <property type="entry name" value="SNS_sf"/>
</dbReference>
<feature type="transmembrane region" description="Helical" evidence="6">
    <location>
        <begin position="91"/>
        <end position="119"/>
    </location>
</feature>
<accession>A0ABV2AW48</accession>
<dbReference type="Pfam" id="PF00209">
    <property type="entry name" value="SNF"/>
    <property type="match status" value="2"/>
</dbReference>
<evidence type="ECO:0000256" key="6">
    <source>
        <dbReference type="SAM" id="Phobius"/>
    </source>
</evidence>